<accession>A0AAV4URE0</accession>
<sequence>MKNCVERKQNKCKHCADMLRKSSPKFKTGDSVWVTVHPVSQAKTSKLIFQRNFHVSDLVLYHEPDARSVAPIREGDNLENQMAKIKSLLKLTIVNQVPAKEYPFLKNPNITNLHVVQLASEDD</sequence>
<organism evidence="1 2">
    <name type="scientific">Caerostris extrusa</name>
    <name type="common">Bark spider</name>
    <name type="synonym">Caerostris bankana</name>
    <dbReference type="NCBI Taxonomy" id="172846"/>
    <lineage>
        <taxon>Eukaryota</taxon>
        <taxon>Metazoa</taxon>
        <taxon>Ecdysozoa</taxon>
        <taxon>Arthropoda</taxon>
        <taxon>Chelicerata</taxon>
        <taxon>Arachnida</taxon>
        <taxon>Araneae</taxon>
        <taxon>Araneomorphae</taxon>
        <taxon>Entelegynae</taxon>
        <taxon>Araneoidea</taxon>
        <taxon>Araneidae</taxon>
        <taxon>Caerostris</taxon>
    </lineage>
</organism>
<protein>
    <submittedName>
        <fullName evidence="1">Uncharacterized protein</fullName>
    </submittedName>
</protein>
<proteinExistence type="predicted"/>
<evidence type="ECO:0000313" key="2">
    <source>
        <dbReference type="Proteomes" id="UP001054945"/>
    </source>
</evidence>
<gene>
    <name evidence="1" type="ORF">CEXT_653071</name>
</gene>
<name>A0AAV4URE0_CAEEX</name>
<dbReference type="EMBL" id="BPLR01013314">
    <property type="protein sequence ID" value="GIY60343.1"/>
    <property type="molecule type" value="Genomic_DNA"/>
</dbReference>
<dbReference type="Proteomes" id="UP001054945">
    <property type="component" value="Unassembled WGS sequence"/>
</dbReference>
<reference evidence="1 2" key="1">
    <citation type="submission" date="2021-06" db="EMBL/GenBank/DDBJ databases">
        <title>Caerostris extrusa draft genome.</title>
        <authorList>
            <person name="Kono N."/>
            <person name="Arakawa K."/>
        </authorList>
    </citation>
    <scope>NUCLEOTIDE SEQUENCE [LARGE SCALE GENOMIC DNA]</scope>
</reference>
<evidence type="ECO:0000313" key="1">
    <source>
        <dbReference type="EMBL" id="GIY60343.1"/>
    </source>
</evidence>
<dbReference type="AlphaFoldDB" id="A0AAV4URE0"/>
<keyword evidence="2" id="KW-1185">Reference proteome</keyword>
<comment type="caution">
    <text evidence="1">The sequence shown here is derived from an EMBL/GenBank/DDBJ whole genome shotgun (WGS) entry which is preliminary data.</text>
</comment>